<evidence type="ECO:0000256" key="4">
    <source>
        <dbReference type="ARBA" id="ARBA00023004"/>
    </source>
</evidence>
<evidence type="ECO:0000313" key="8">
    <source>
        <dbReference type="Proteomes" id="UP000287872"/>
    </source>
</evidence>
<keyword evidence="1" id="KW-0001">2Fe-2S</keyword>
<dbReference type="InterPro" id="IPR050584">
    <property type="entry name" value="Cholesterol_7-desaturase"/>
</dbReference>
<comment type="caution">
    <text evidence="7">The sequence shown here is derived from an EMBL/GenBank/DDBJ whole genome shotgun (WGS) entry which is preliminary data.</text>
</comment>
<dbReference type="Gene3D" id="2.102.10.10">
    <property type="entry name" value="Rieske [2Fe-2S] iron-sulphur domain"/>
    <property type="match status" value="1"/>
</dbReference>
<sequence length="326" mass="38101">MIRNQWYGILDSKEIKNKKPIGVTRLGEKLVFWRSENGKVNCIFDKCCHRGASLSAGQVIHDKITCPFHGFQYDASGKVTLIPANGKNTPIPERFKVNAYQVEEKYGLIWLWYGDFTDELLEIPFFKYLREGFSYGGFSEMWPVHYTRAVENQLDAVHLPFVHASSIGRGNKTIVNGPVVKWEENLMTFYVDNQVDDGKIQPLKPDEIENYKNLFSLQLQMPNTWQNIISKDLRIVAIFVPIDDEHTQIYLRFYQKFMKIPVLKQLVNKMSNISNKYILHQDRRIVLTQTPKKTEFKMGENLIQGDAPIIEYRKRRAFLKDEIENK</sequence>
<evidence type="ECO:0000256" key="1">
    <source>
        <dbReference type="ARBA" id="ARBA00022714"/>
    </source>
</evidence>
<feature type="domain" description="Rieske" evidence="6">
    <location>
        <begin position="6"/>
        <end position="111"/>
    </location>
</feature>
<dbReference type="GO" id="GO:0051537">
    <property type="term" value="F:2 iron, 2 sulfur cluster binding"/>
    <property type="evidence" value="ECO:0007669"/>
    <property type="project" value="UniProtKB-KW"/>
</dbReference>
<dbReference type="PROSITE" id="PS51296">
    <property type="entry name" value="RIESKE"/>
    <property type="match status" value="1"/>
</dbReference>
<keyword evidence="8" id="KW-1185">Reference proteome</keyword>
<evidence type="ECO:0000313" key="7">
    <source>
        <dbReference type="EMBL" id="GCD11968.1"/>
    </source>
</evidence>
<keyword evidence="4" id="KW-0408">Iron</keyword>
<dbReference type="EMBL" id="BHYK01000024">
    <property type="protein sequence ID" value="GCD11968.1"/>
    <property type="molecule type" value="Genomic_DNA"/>
</dbReference>
<reference evidence="7 8" key="1">
    <citation type="submission" date="2018-11" db="EMBL/GenBank/DDBJ databases">
        <title>Genome sequencing and assembly of Clostridium tagluense strain A121.</title>
        <authorList>
            <person name="Murakami T."/>
            <person name="Segawa T."/>
            <person name="Shcherbakova V.A."/>
            <person name="Mori H."/>
            <person name="Yoshimura Y."/>
        </authorList>
    </citation>
    <scope>NUCLEOTIDE SEQUENCE [LARGE SCALE GENOMIC DNA]</scope>
    <source>
        <strain evidence="7 8">A121</strain>
    </source>
</reference>
<organism evidence="7 8">
    <name type="scientific">Clostridium tagluense</name>
    <dbReference type="NCBI Taxonomy" id="360422"/>
    <lineage>
        <taxon>Bacteria</taxon>
        <taxon>Bacillati</taxon>
        <taxon>Bacillota</taxon>
        <taxon>Clostridia</taxon>
        <taxon>Eubacteriales</taxon>
        <taxon>Clostridiaceae</taxon>
        <taxon>Clostridium</taxon>
    </lineage>
</organism>
<accession>A0A401UR48</accession>
<dbReference type="AlphaFoldDB" id="A0A401UR48"/>
<dbReference type="PANTHER" id="PTHR21266:SF59">
    <property type="entry name" value="BLR4922 PROTEIN"/>
    <property type="match status" value="1"/>
</dbReference>
<dbReference type="Pfam" id="PF00355">
    <property type="entry name" value="Rieske"/>
    <property type="match status" value="1"/>
</dbReference>
<evidence type="ECO:0000256" key="5">
    <source>
        <dbReference type="ARBA" id="ARBA00023014"/>
    </source>
</evidence>
<keyword evidence="5" id="KW-0411">Iron-sulfur</keyword>
<dbReference type="InterPro" id="IPR044043">
    <property type="entry name" value="VanA_C_cat"/>
</dbReference>
<keyword evidence="3" id="KW-0560">Oxidoreductase</keyword>
<dbReference type="Pfam" id="PF19112">
    <property type="entry name" value="VanA_C"/>
    <property type="match status" value="1"/>
</dbReference>
<dbReference type="InterPro" id="IPR036922">
    <property type="entry name" value="Rieske_2Fe-2S_sf"/>
</dbReference>
<dbReference type="GO" id="GO:0004497">
    <property type="term" value="F:monooxygenase activity"/>
    <property type="evidence" value="ECO:0007669"/>
    <property type="project" value="UniProtKB-ARBA"/>
</dbReference>
<name>A0A401UR48_9CLOT</name>
<dbReference type="OrthoDB" id="9800776at2"/>
<dbReference type="Proteomes" id="UP000287872">
    <property type="component" value="Unassembled WGS sequence"/>
</dbReference>
<dbReference type="SUPFAM" id="SSF50022">
    <property type="entry name" value="ISP domain"/>
    <property type="match status" value="1"/>
</dbReference>
<evidence type="ECO:0000256" key="3">
    <source>
        <dbReference type="ARBA" id="ARBA00023002"/>
    </source>
</evidence>
<protein>
    <submittedName>
        <fullName evidence="7">Oxidase</fullName>
    </submittedName>
</protein>
<dbReference type="RefSeq" id="WP_125004245.1">
    <property type="nucleotide sequence ID" value="NZ_BHYK01000024.1"/>
</dbReference>
<dbReference type="PANTHER" id="PTHR21266">
    <property type="entry name" value="IRON-SULFUR DOMAIN CONTAINING PROTEIN"/>
    <property type="match status" value="1"/>
</dbReference>
<dbReference type="Gene3D" id="3.90.380.10">
    <property type="entry name" value="Naphthalene 1,2-dioxygenase Alpha Subunit, Chain A, domain 1"/>
    <property type="match status" value="1"/>
</dbReference>
<dbReference type="GO" id="GO:0046872">
    <property type="term" value="F:metal ion binding"/>
    <property type="evidence" value="ECO:0007669"/>
    <property type="project" value="UniProtKB-KW"/>
</dbReference>
<evidence type="ECO:0000259" key="6">
    <source>
        <dbReference type="PROSITE" id="PS51296"/>
    </source>
</evidence>
<keyword evidence="2" id="KW-0479">Metal-binding</keyword>
<gene>
    <name evidence="7" type="ORF">Ctaglu_35910</name>
</gene>
<dbReference type="InterPro" id="IPR017941">
    <property type="entry name" value="Rieske_2Fe-2S"/>
</dbReference>
<proteinExistence type="predicted"/>
<dbReference type="CDD" id="cd03469">
    <property type="entry name" value="Rieske_RO_Alpha_N"/>
    <property type="match status" value="1"/>
</dbReference>
<dbReference type="GO" id="GO:0016705">
    <property type="term" value="F:oxidoreductase activity, acting on paired donors, with incorporation or reduction of molecular oxygen"/>
    <property type="evidence" value="ECO:0007669"/>
    <property type="project" value="UniProtKB-ARBA"/>
</dbReference>
<dbReference type="SUPFAM" id="SSF55961">
    <property type="entry name" value="Bet v1-like"/>
    <property type="match status" value="1"/>
</dbReference>
<evidence type="ECO:0000256" key="2">
    <source>
        <dbReference type="ARBA" id="ARBA00022723"/>
    </source>
</evidence>